<dbReference type="SUPFAM" id="SSF53335">
    <property type="entry name" value="S-adenosyl-L-methionine-dependent methyltransferases"/>
    <property type="match status" value="1"/>
</dbReference>
<dbReference type="InterPro" id="IPR007848">
    <property type="entry name" value="Small_mtfrase_dom"/>
</dbReference>
<proteinExistence type="predicted"/>
<feature type="region of interest" description="Disordered" evidence="3">
    <location>
        <begin position="118"/>
        <end position="138"/>
    </location>
</feature>
<dbReference type="PANTHER" id="PTHR47739">
    <property type="entry name" value="TRNA1(VAL) (ADENINE(37)-N6)-METHYLTRANSFERASE"/>
    <property type="match status" value="1"/>
</dbReference>
<protein>
    <submittedName>
        <fullName evidence="5">Methyltransferase</fullName>
    </submittedName>
</protein>
<keyword evidence="6" id="KW-1185">Reference proteome</keyword>
<dbReference type="PANTHER" id="PTHR47739:SF1">
    <property type="entry name" value="TRNA1(VAL) (ADENINE(37)-N6)-METHYLTRANSFERASE"/>
    <property type="match status" value="1"/>
</dbReference>
<evidence type="ECO:0000313" key="5">
    <source>
        <dbReference type="EMBL" id="MDX6807353.1"/>
    </source>
</evidence>
<dbReference type="GO" id="GO:0008168">
    <property type="term" value="F:methyltransferase activity"/>
    <property type="evidence" value="ECO:0007669"/>
    <property type="project" value="UniProtKB-KW"/>
</dbReference>
<evidence type="ECO:0000259" key="4">
    <source>
        <dbReference type="Pfam" id="PF05175"/>
    </source>
</evidence>
<keyword evidence="1 5" id="KW-0489">Methyltransferase</keyword>
<dbReference type="RefSeq" id="WP_319845480.1">
    <property type="nucleotide sequence ID" value="NZ_JAXAFJ010000011.1"/>
</dbReference>
<organism evidence="5 6">
    <name type="scientific">Terrihabitans rhizophilus</name>
    <dbReference type="NCBI Taxonomy" id="3092662"/>
    <lineage>
        <taxon>Bacteria</taxon>
        <taxon>Pseudomonadati</taxon>
        <taxon>Pseudomonadota</taxon>
        <taxon>Alphaproteobacteria</taxon>
        <taxon>Hyphomicrobiales</taxon>
        <taxon>Terrihabitans</taxon>
    </lineage>
</organism>
<dbReference type="InterPro" id="IPR029063">
    <property type="entry name" value="SAM-dependent_MTases_sf"/>
</dbReference>
<dbReference type="GO" id="GO:0032259">
    <property type="term" value="P:methylation"/>
    <property type="evidence" value="ECO:0007669"/>
    <property type="project" value="UniProtKB-KW"/>
</dbReference>
<evidence type="ECO:0000313" key="6">
    <source>
        <dbReference type="Proteomes" id="UP001274321"/>
    </source>
</evidence>
<sequence length="248" mass="26051">MSEMGDLTDDAVLGGRLRLLQPARGHRAGSDAVLLASAVPAGDGEHVLDFGAGVGTAGLAVLERVGGTCATLVEIAPDLAELARSNAERNGMAERVRVLTSDVGRLVADGVVPPDRADHVLMNPPFHDPHGRRSPDPATARARMAEVGLLDLWCRSAAGVLKPGGTLTLIHRPDALDEILQATARRFGGVWLRFVHPDPGRPAVRVLLAGIKGSKAPLRVLPPLMLQGGEGRFSEEAEALHRGAGMQI</sequence>
<reference evidence="5 6" key="1">
    <citation type="submission" date="2023-11" db="EMBL/GenBank/DDBJ databases">
        <authorList>
            <person name="Bao R."/>
        </authorList>
    </citation>
    <scope>NUCLEOTIDE SEQUENCE [LARGE SCALE GENOMIC DNA]</scope>
    <source>
        <strain evidence="5 6">PJ23</strain>
    </source>
</reference>
<comment type="caution">
    <text evidence="5">The sequence shown here is derived from an EMBL/GenBank/DDBJ whole genome shotgun (WGS) entry which is preliminary data.</text>
</comment>
<gene>
    <name evidence="5" type="ORF">SCD90_14870</name>
</gene>
<keyword evidence="1 5" id="KW-0808">Transferase</keyword>
<evidence type="ECO:0000256" key="3">
    <source>
        <dbReference type="SAM" id="MobiDB-lite"/>
    </source>
</evidence>
<name>A0ABU4RR82_9HYPH</name>
<dbReference type="Proteomes" id="UP001274321">
    <property type="component" value="Unassembled WGS sequence"/>
</dbReference>
<dbReference type="EMBL" id="JAXAFJ010000011">
    <property type="protein sequence ID" value="MDX6807353.1"/>
    <property type="molecule type" value="Genomic_DNA"/>
</dbReference>
<dbReference type="Pfam" id="PF05175">
    <property type="entry name" value="MTS"/>
    <property type="match status" value="1"/>
</dbReference>
<dbReference type="CDD" id="cd02440">
    <property type="entry name" value="AdoMet_MTases"/>
    <property type="match status" value="1"/>
</dbReference>
<evidence type="ECO:0000256" key="2">
    <source>
        <dbReference type="ARBA" id="ARBA00022691"/>
    </source>
</evidence>
<accession>A0ABU4RR82</accession>
<dbReference type="Gene3D" id="3.40.50.150">
    <property type="entry name" value="Vaccinia Virus protein VP39"/>
    <property type="match status" value="1"/>
</dbReference>
<dbReference type="InterPro" id="IPR050210">
    <property type="entry name" value="tRNA_Adenine-N(6)_MTase"/>
</dbReference>
<evidence type="ECO:0000256" key="1">
    <source>
        <dbReference type="ARBA" id="ARBA00022603"/>
    </source>
</evidence>
<keyword evidence="2" id="KW-0949">S-adenosyl-L-methionine</keyword>
<feature type="domain" description="Methyltransferase small" evidence="4">
    <location>
        <begin position="33"/>
        <end position="132"/>
    </location>
</feature>